<proteinExistence type="predicted"/>
<evidence type="ECO:0000313" key="1">
    <source>
        <dbReference type="EMBL" id="KLU20754.1"/>
    </source>
</evidence>
<gene>
    <name evidence="1" type="ORF">EOS_39620</name>
</gene>
<organism evidence="1 2">
    <name type="scientific">Caballeronia mineralivorans PML1(12)</name>
    <dbReference type="NCBI Taxonomy" id="908627"/>
    <lineage>
        <taxon>Bacteria</taxon>
        <taxon>Pseudomonadati</taxon>
        <taxon>Pseudomonadota</taxon>
        <taxon>Betaproteobacteria</taxon>
        <taxon>Burkholderiales</taxon>
        <taxon>Burkholderiaceae</taxon>
        <taxon>Caballeronia</taxon>
    </lineage>
</organism>
<accession>A0A0J1CJK0</accession>
<evidence type="ECO:0000313" key="2">
    <source>
        <dbReference type="Proteomes" id="UP000035963"/>
    </source>
</evidence>
<comment type="caution">
    <text evidence="1">The sequence shown here is derived from an EMBL/GenBank/DDBJ whole genome shotgun (WGS) entry which is preliminary data.</text>
</comment>
<dbReference type="Proteomes" id="UP000035963">
    <property type="component" value="Unassembled WGS sequence"/>
</dbReference>
<reference evidence="1 2" key="1">
    <citation type="journal article" date="2015" name="Genome Announc.">
        <title>Draft Genome Sequence of Burkholderia sp. Strain PML1(12), an Ectomycorrhizosphere-Inhabiting Bacterium with Effective Mineral-Weathering Ability.</title>
        <authorList>
            <person name="Uroz S."/>
            <person name="Oger P."/>
        </authorList>
    </citation>
    <scope>NUCLEOTIDE SEQUENCE [LARGE SCALE GENOMIC DNA]</scope>
    <source>
        <strain evidence="2">PML1(12)</strain>
    </source>
</reference>
<keyword evidence="2" id="KW-1185">Reference proteome</keyword>
<dbReference type="AlphaFoldDB" id="A0A0J1CJK0"/>
<name>A0A0J1CJK0_9BURK</name>
<protein>
    <submittedName>
        <fullName evidence="1">Uncharacterized protein</fullName>
    </submittedName>
</protein>
<dbReference type="PATRIC" id="fig|908627.4.peg.8873"/>
<sequence>MASSVRRFVSMRPLGAVGNLASSFELFGSRGWTLRSVEFFVSPESGGMDSPSAAFTTVPADRVLAPSCNRDCAPDVGVDDVPHTTRFVAFDFASVTIRTPAFIEAPAIADSIESRMLNCRSFENDLNRRVAALQFQSSDALR</sequence>
<dbReference type="EMBL" id="AEJF01000242">
    <property type="protein sequence ID" value="KLU20754.1"/>
    <property type="molecule type" value="Genomic_DNA"/>
</dbReference>